<keyword evidence="3 8" id="KW-0597">Phosphoprotein</keyword>
<dbReference type="InterPro" id="IPR011006">
    <property type="entry name" value="CheY-like_superfamily"/>
</dbReference>
<evidence type="ECO:0000256" key="1">
    <source>
        <dbReference type="ARBA" id="ARBA00004496"/>
    </source>
</evidence>
<evidence type="ECO:0000256" key="4">
    <source>
        <dbReference type="ARBA" id="ARBA00023012"/>
    </source>
</evidence>
<keyword evidence="12" id="KW-1185">Reference proteome</keyword>
<dbReference type="SUPFAM" id="SSF52172">
    <property type="entry name" value="CheY-like"/>
    <property type="match status" value="1"/>
</dbReference>
<dbReference type="GO" id="GO:0005737">
    <property type="term" value="C:cytoplasm"/>
    <property type="evidence" value="ECO:0007669"/>
    <property type="project" value="UniProtKB-SubCell"/>
</dbReference>
<evidence type="ECO:0000313" key="12">
    <source>
        <dbReference type="Proteomes" id="UP000092024"/>
    </source>
</evidence>
<dbReference type="PRINTS" id="PR00032">
    <property type="entry name" value="HTHARAC"/>
</dbReference>
<dbReference type="Gene3D" id="1.10.10.60">
    <property type="entry name" value="Homeodomain-like"/>
    <property type="match status" value="2"/>
</dbReference>
<dbReference type="STRING" id="1844972.A7K91_22300"/>
<organism evidence="11 12">
    <name type="scientific">Paenibacillus oryzae</name>
    <dbReference type="NCBI Taxonomy" id="1844972"/>
    <lineage>
        <taxon>Bacteria</taxon>
        <taxon>Bacillati</taxon>
        <taxon>Bacillota</taxon>
        <taxon>Bacilli</taxon>
        <taxon>Bacillales</taxon>
        <taxon>Paenibacillaceae</taxon>
        <taxon>Paenibacillus</taxon>
    </lineage>
</organism>
<dbReference type="InterPro" id="IPR018062">
    <property type="entry name" value="HTH_AraC-typ_CS"/>
</dbReference>
<keyword evidence="5" id="KW-0805">Transcription regulation</keyword>
<evidence type="ECO:0000256" key="8">
    <source>
        <dbReference type="PROSITE-ProRule" id="PRU00169"/>
    </source>
</evidence>
<dbReference type="GO" id="GO:0043565">
    <property type="term" value="F:sequence-specific DNA binding"/>
    <property type="evidence" value="ECO:0007669"/>
    <property type="project" value="InterPro"/>
</dbReference>
<dbReference type="InterPro" id="IPR020449">
    <property type="entry name" value="Tscrpt_reg_AraC-type_HTH"/>
</dbReference>
<dbReference type="PANTHER" id="PTHR42713">
    <property type="entry name" value="HISTIDINE KINASE-RELATED"/>
    <property type="match status" value="1"/>
</dbReference>
<keyword evidence="7" id="KW-0804">Transcription</keyword>
<evidence type="ECO:0000256" key="3">
    <source>
        <dbReference type="ARBA" id="ARBA00022553"/>
    </source>
</evidence>
<dbReference type="OrthoDB" id="9794370at2"/>
<keyword evidence="6" id="KW-0238">DNA-binding</keyword>
<dbReference type="Gene3D" id="3.40.50.2300">
    <property type="match status" value="1"/>
</dbReference>
<dbReference type="SMART" id="SM00448">
    <property type="entry name" value="REC"/>
    <property type="match status" value="1"/>
</dbReference>
<evidence type="ECO:0008006" key="13">
    <source>
        <dbReference type="Google" id="ProtNLM"/>
    </source>
</evidence>
<dbReference type="InterPro" id="IPR051552">
    <property type="entry name" value="HptR"/>
</dbReference>
<dbReference type="CDD" id="cd17536">
    <property type="entry name" value="REC_YesN-like"/>
    <property type="match status" value="1"/>
</dbReference>
<feature type="modified residue" description="4-aspartylphosphate" evidence="8">
    <location>
        <position position="55"/>
    </location>
</feature>
<dbReference type="GO" id="GO:0003700">
    <property type="term" value="F:DNA-binding transcription factor activity"/>
    <property type="evidence" value="ECO:0007669"/>
    <property type="project" value="InterPro"/>
</dbReference>
<evidence type="ECO:0000256" key="7">
    <source>
        <dbReference type="ARBA" id="ARBA00023163"/>
    </source>
</evidence>
<comment type="subcellular location">
    <subcellularLocation>
        <location evidence="1">Cytoplasm</location>
    </subcellularLocation>
</comment>
<gene>
    <name evidence="11" type="ORF">A7K91_22300</name>
</gene>
<protein>
    <recommendedName>
        <fullName evidence="13">DNA-binding response regulator</fullName>
    </recommendedName>
</protein>
<comment type="caution">
    <text evidence="11">The sequence shown here is derived from an EMBL/GenBank/DDBJ whole genome shotgun (WGS) entry which is preliminary data.</text>
</comment>
<evidence type="ECO:0000256" key="2">
    <source>
        <dbReference type="ARBA" id="ARBA00022490"/>
    </source>
</evidence>
<evidence type="ECO:0000256" key="5">
    <source>
        <dbReference type="ARBA" id="ARBA00023015"/>
    </source>
</evidence>
<evidence type="ECO:0000259" key="9">
    <source>
        <dbReference type="PROSITE" id="PS01124"/>
    </source>
</evidence>
<feature type="domain" description="HTH araC/xylS-type" evidence="9">
    <location>
        <begin position="432"/>
        <end position="530"/>
    </location>
</feature>
<keyword evidence="4" id="KW-0902">Two-component regulatory system</keyword>
<dbReference type="SUPFAM" id="SSF46689">
    <property type="entry name" value="Homeodomain-like"/>
    <property type="match status" value="1"/>
</dbReference>
<dbReference type="EMBL" id="LYPA01000032">
    <property type="protein sequence ID" value="OBR67614.1"/>
    <property type="molecule type" value="Genomic_DNA"/>
</dbReference>
<name>A0A1A5YPT7_9BACL</name>
<dbReference type="Proteomes" id="UP000092024">
    <property type="component" value="Unassembled WGS sequence"/>
</dbReference>
<accession>A0A1A5YPT7</accession>
<dbReference type="PROSITE" id="PS50110">
    <property type="entry name" value="RESPONSE_REGULATORY"/>
    <property type="match status" value="1"/>
</dbReference>
<evidence type="ECO:0000256" key="6">
    <source>
        <dbReference type="ARBA" id="ARBA00023125"/>
    </source>
</evidence>
<dbReference type="GO" id="GO:0000160">
    <property type="term" value="P:phosphorelay signal transduction system"/>
    <property type="evidence" value="ECO:0007669"/>
    <property type="project" value="UniProtKB-KW"/>
</dbReference>
<proteinExistence type="predicted"/>
<feature type="domain" description="Response regulatory" evidence="10">
    <location>
        <begin position="3"/>
        <end position="120"/>
    </location>
</feature>
<reference evidence="11 12" key="1">
    <citation type="submission" date="2016-05" db="EMBL/GenBank/DDBJ databases">
        <title>Paenibacillus oryzae. sp. nov., isolated from the rice root.</title>
        <authorList>
            <person name="Zhang J."/>
            <person name="Zhang X."/>
        </authorList>
    </citation>
    <scope>NUCLEOTIDE SEQUENCE [LARGE SCALE GENOMIC DNA]</scope>
    <source>
        <strain evidence="11 12">1DrF-4</strain>
    </source>
</reference>
<sequence>MVELLIVDDEERARSGIKTLIDWEEHGITIVGEARDGVEALELLETRHVDIMLTDIRMPEMDGLKLIESVKSLYPHIKSVIMSGYDDFNYAKKALSLGASDYLLKPSRRQEILDTVLKLSDEIQAEHEQSQHMERLKAGFRESLPLMRDKALSRLLLSEDAPHAKLLDNLALSGLTFPHPYFGIIRIQIDDYLQHQNRFGAFDFELLKYGLKNICEETLSQAGICAAVEEQDDIAVILNVEQEMTVSALKPLAEKLIANAAAFLRLSVSVAIGSADKGINQLRTAGLLAANALDTAFYQGPGKLIDYEEAMDEDSLKTAYPIELERLVLQSVLSGDEGQITSGLLLFQQSLHHEKQSKSLVLKFAFALYFSLYRLCIEKELDVNALFGQDLEEITKKLAKLNIDSIYAELHSTALCIARQLNEKKQSNKLFESILDYIREHYSQDISRETVAKEVFITPGYLSLLFKQQLRSSFLDFLHKVRMEKACLLLKDQSLRVADIALQVGYNDEKYFFQVFKKYMGMTPKQYRNTISS</sequence>
<dbReference type="PROSITE" id="PS01124">
    <property type="entry name" value="HTH_ARAC_FAMILY_2"/>
    <property type="match status" value="1"/>
</dbReference>
<keyword evidence="2" id="KW-0963">Cytoplasm</keyword>
<dbReference type="PROSITE" id="PS00041">
    <property type="entry name" value="HTH_ARAC_FAMILY_1"/>
    <property type="match status" value="1"/>
</dbReference>
<evidence type="ECO:0000259" key="10">
    <source>
        <dbReference type="PROSITE" id="PS50110"/>
    </source>
</evidence>
<dbReference type="InterPro" id="IPR009057">
    <property type="entry name" value="Homeodomain-like_sf"/>
</dbReference>
<dbReference type="RefSeq" id="WP_068680455.1">
    <property type="nucleotide sequence ID" value="NZ_LYPA01000032.1"/>
</dbReference>
<dbReference type="Pfam" id="PF12833">
    <property type="entry name" value="HTH_18"/>
    <property type="match status" value="1"/>
</dbReference>
<dbReference type="SMART" id="SM00342">
    <property type="entry name" value="HTH_ARAC"/>
    <property type="match status" value="1"/>
</dbReference>
<dbReference type="Pfam" id="PF00072">
    <property type="entry name" value="Response_reg"/>
    <property type="match status" value="1"/>
</dbReference>
<dbReference type="AlphaFoldDB" id="A0A1A5YPT7"/>
<dbReference type="PANTHER" id="PTHR42713:SF3">
    <property type="entry name" value="TRANSCRIPTIONAL REGULATORY PROTEIN HPTR"/>
    <property type="match status" value="1"/>
</dbReference>
<evidence type="ECO:0000313" key="11">
    <source>
        <dbReference type="EMBL" id="OBR67614.1"/>
    </source>
</evidence>
<dbReference type="InterPro" id="IPR018060">
    <property type="entry name" value="HTH_AraC"/>
</dbReference>
<dbReference type="InterPro" id="IPR001789">
    <property type="entry name" value="Sig_transdc_resp-reg_receiver"/>
</dbReference>